<evidence type="ECO:0000313" key="8">
    <source>
        <dbReference type="EMBL" id="RNA00728.1"/>
    </source>
</evidence>
<proteinExistence type="inferred from homology"/>
<evidence type="ECO:0000256" key="4">
    <source>
        <dbReference type="ARBA" id="ARBA00022989"/>
    </source>
</evidence>
<feature type="transmembrane region" description="Helical" evidence="7">
    <location>
        <begin position="207"/>
        <end position="229"/>
    </location>
</feature>
<dbReference type="Proteomes" id="UP000276133">
    <property type="component" value="Unassembled WGS sequence"/>
</dbReference>
<feature type="transmembrane region" description="Helical" evidence="7">
    <location>
        <begin position="56"/>
        <end position="81"/>
    </location>
</feature>
<comment type="caution">
    <text evidence="8">The sequence shown here is derived from an EMBL/GenBank/DDBJ whole genome shotgun (WGS) entry which is preliminary data.</text>
</comment>
<keyword evidence="6" id="KW-1015">Disulfide bond</keyword>
<evidence type="ECO:0000313" key="9">
    <source>
        <dbReference type="Proteomes" id="UP000276133"/>
    </source>
</evidence>
<comment type="similarity">
    <text evidence="2 7">Belongs to the tetraspanin (TM4SF) family.</text>
</comment>
<evidence type="ECO:0000256" key="6">
    <source>
        <dbReference type="PIRSR" id="PIRSR002419-1"/>
    </source>
</evidence>
<evidence type="ECO:0000256" key="7">
    <source>
        <dbReference type="RuleBase" id="RU361218"/>
    </source>
</evidence>
<dbReference type="STRING" id="10195.A0A3M7PPX7"/>
<protein>
    <recommendedName>
        <fullName evidence="7">Tetraspanin</fullName>
    </recommendedName>
</protein>
<evidence type="ECO:0000256" key="5">
    <source>
        <dbReference type="ARBA" id="ARBA00023136"/>
    </source>
</evidence>
<feature type="transmembrane region" description="Helical" evidence="7">
    <location>
        <begin position="93"/>
        <end position="118"/>
    </location>
</feature>
<dbReference type="InterPro" id="IPR018499">
    <property type="entry name" value="Tetraspanin/Peripherin"/>
</dbReference>
<feature type="disulfide bond" evidence="6">
    <location>
        <begin position="165"/>
        <end position="183"/>
    </location>
</feature>
<dbReference type="PIRSF" id="PIRSF002419">
    <property type="entry name" value="Tetraspanin"/>
    <property type="match status" value="1"/>
</dbReference>
<keyword evidence="4 7" id="KW-1133">Transmembrane helix</keyword>
<organism evidence="8 9">
    <name type="scientific">Brachionus plicatilis</name>
    <name type="common">Marine rotifer</name>
    <name type="synonym">Brachionus muelleri</name>
    <dbReference type="NCBI Taxonomy" id="10195"/>
    <lineage>
        <taxon>Eukaryota</taxon>
        <taxon>Metazoa</taxon>
        <taxon>Spiralia</taxon>
        <taxon>Gnathifera</taxon>
        <taxon>Rotifera</taxon>
        <taxon>Eurotatoria</taxon>
        <taxon>Monogononta</taxon>
        <taxon>Pseudotrocha</taxon>
        <taxon>Ploima</taxon>
        <taxon>Brachionidae</taxon>
        <taxon>Brachionus</taxon>
    </lineage>
</organism>
<dbReference type="InterPro" id="IPR000301">
    <property type="entry name" value="Tetraspanin_animals"/>
</dbReference>
<dbReference type="GO" id="GO:0016020">
    <property type="term" value="C:membrane"/>
    <property type="evidence" value="ECO:0007669"/>
    <property type="project" value="UniProtKB-SubCell"/>
</dbReference>
<keyword evidence="5 7" id="KW-0472">Membrane</keyword>
<evidence type="ECO:0000256" key="2">
    <source>
        <dbReference type="ARBA" id="ARBA00006840"/>
    </source>
</evidence>
<sequence>MARTGFFGSIIRIFLAIINVVFLLLGLSVFIASAVLRWSGDSILNKITSDEGVKSILNVSAINSVSLVLLILGAFITVLSLIGLCGTCCTNRFFLVVYEITIIILFIFHGILLVVAAFKSGTIESEFRKALNKTIDDLNSDQTSESDKTEKCSSLKFFSELFECCGANGPSDFKNVTLINDCCFKDYTDGCADRTIKSFKENGVNLIVIPNSIVLGLEFFIILLVPFLIGRIARARRLYEEEERIKKSLS</sequence>
<dbReference type="EMBL" id="REGN01009622">
    <property type="protein sequence ID" value="RNA00728.1"/>
    <property type="molecule type" value="Genomic_DNA"/>
</dbReference>
<gene>
    <name evidence="8" type="ORF">BpHYR1_047501</name>
</gene>
<dbReference type="InterPro" id="IPR008952">
    <property type="entry name" value="Tetraspanin_EC2_sf"/>
</dbReference>
<keyword evidence="9" id="KW-1185">Reference proteome</keyword>
<dbReference type="SUPFAM" id="SSF48652">
    <property type="entry name" value="Tetraspanin"/>
    <property type="match status" value="1"/>
</dbReference>
<dbReference type="CDD" id="cd03127">
    <property type="entry name" value="tetraspanin_LEL"/>
    <property type="match status" value="1"/>
</dbReference>
<dbReference type="Gene3D" id="1.10.1450.10">
    <property type="entry name" value="Tetraspanin"/>
    <property type="match status" value="1"/>
</dbReference>
<dbReference type="Pfam" id="PF00335">
    <property type="entry name" value="Tetraspanin"/>
    <property type="match status" value="1"/>
</dbReference>
<keyword evidence="3 7" id="KW-0812">Transmembrane</keyword>
<evidence type="ECO:0000256" key="3">
    <source>
        <dbReference type="ARBA" id="ARBA00022692"/>
    </source>
</evidence>
<dbReference type="AlphaFoldDB" id="A0A3M7PPX7"/>
<name>A0A3M7PPX7_BRAPC</name>
<evidence type="ECO:0000256" key="1">
    <source>
        <dbReference type="ARBA" id="ARBA00004141"/>
    </source>
</evidence>
<dbReference type="PANTHER" id="PTHR19282">
    <property type="entry name" value="TETRASPANIN"/>
    <property type="match status" value="1"/>
</dbReference>
<reference evidence="8 9" key="1">
    <citation type="journal article" date="2018" name="Sci. Rep.">
        <title>Genomic signatures of local adaptation to the degree of environmental predictability in rotifers.</title>
        <authorList>
            <person name="Franch-Gras L."/>
            <person name="Hahn C."/>
            <person name="Garcia-Roger E.M."/>
            <person name="Carmona M.J."/>
            <person name="Serra M."/>
            <person name="Gomez A."/>
        </authorList>
    </citation>
    <scope>NUCLEOTIDE SEQUENCE [LARGE SCALE GENOMIC DNA]</scope>
    <source>
        <strain evidence="8">HYR1</strain>
    </source>
</reference>
<comment type="subcellular location">
    <subcellularLocation>
        <location evidence="1 7">Membrane</location>
        <topology evidence="1 7">Multi-pass membrane protein</topology>
    </subcellularLocation>
</comment>
<dbReference type="OrthoDB" id="5870230at2759"/>
<accession>A0A3M7PPX7</accession>
<feature type="transmembrane region" description="Helical" evidence="7">
    <location>
        <begin position="12"/>
        <end position="36"/>
    </location>
</feature>